<evidence type="ECO:0000313" key="3">
    <source>
        <dbReference type="EMBL" id="SDU07822.1"/>
    </source>
</evidence>
<dbReference type="RefSeq" id="WP_090212969.1">
    <property type="nucleotide sequence ID" value="NZ_LT629780.1"/>
</dbReference>
<keyword evidence="1" id="KW-0143">Chaperone</keyword>
<dbReference type="OrthoDB" id="9782583at2"/>
<dbReference type="InterPro" id="IPR036869">
    <property type="entry name" value="J_dom_sf"/>
</dbReference>
<evidence type="ECO:0000313" key="4">
    <source>
        <dbReference type="Proteomes" id="UP000243063"/>
    </source>
</evidence>
<proteinExistence type="predicted"/>
<reference evidence="4" key="1">
    <citation type="submission" date="2016-10" db="EMBL/GenBank/DDBJ databases">
        <authorList>
            <person name="Varghese N."/>
            <person name="Submissions S."/>
        </authorList>
    </citation>
    <scope>NUCLEOTIDE SEQUENCE [LARGE SCALE GENOMIC DNA]</scope>
    <source>
        <strain evidence="4">CCTCC 2012022</strain>
    </source>
</reference>
<dbReference type="InterPro" id="IPR029024">
    <property type="entry name" value="TerB-like"/>
</dbReference>
<dbReference type="Proteomes" id="UP000243063">
    <property type="component" value="Chromosome I"/>
</dbReference>
<accession>A0A1H2FKJ1</accession>
<dbReference type="CDD" id="cd06257">
    <property type="entry name" value="DnaJ"/>
    <property type="match status" value="1"/>
</dbReference>
<sequence>MLWPGSVLGGLAGFAVAGLPGVLLGGLCGHWLDRRLQLQGWADLRERLAGQGEGVLDAMQLMQLLGRLAAVNPAQAVAQRRQLRHAAQRAGLAEAAALLAFERGRRGASVEPLLRRLRQRPARSDTVLRAAWRMAWAGDCCAPAARALLAVWAAELGCSAEHLARLECQALGRLLPAPQADDEYRAALRLLGVDADTPPAAMRQAYRRLRSRHHPDKLGRADPERLAVATEHSRRLRAAWELLRERHDLR</sequence>
<feature type="domain" description="J" evidence="2">
    <location>
        <begin position="186"/>
        <end position="250"/>
    </location>
</feature>
<name>A0A1H2FKJ1_9GAMM</name>
<dbReference type="AlphaFoldDB" id="A0A1H2FKJ1"/>
<dbReference type="PROSITE" id="PS50076">
    <property type="entry name" value="DNAJ_2"/>
    <property type="match status" value="1"/>
</dbReference>
<organism evidence="3 4">
    <name type="scientific">Geopseudomonas guangdongensis</name>
    <dbReference type="NCBI Taxonomy" id="1245526"/>
    <lineage>
        <taxon>Bacteria</taxon>
        <taxon>Pseudomonadati</taxon>
        <taxon>Pseudomonadota</taxon>
        <taxon>Gammaproteobacteria</taxon>
        <taxon>Pseudomonadales</taxon>
        <taxon>Pseudomonadaceae</taxon>
        <taxon>Geopseudomonas</taxon>
    </lineage>
</organism>
<keyword evidence="4" id="KW-1185">Reference proteome</keyword>
<dbReference type="SUPFAM" id="SSF158682">
    <property type="entry name" value="TerB-like"/>
    <property type="match status" value="1"/>
</dbReference>
<dbReference type="SUPFAM" id="SSF46565">
    <property type="entry name" value="Chaperone J-domain"/>
    <property type="match status" value="1"/>
</dbReference>
<gene>
    <name evidence="3" type="ORF">SAMN05216580_1263</name>
</gene>
<dbReference type="STRING" id="1245526.SAMN05216580_1263"/>
<dbReference type="SMART" id="SM00271">
    <property type="entry name" value="DnaJ"/>
    <property type="match status" value="1"/>
</dbReference>
<evidence type="ECO:0000256" key="1">
    <source>
        <dbReference type="ARBA" id="ARBA00023186"/>
    </source>
</evidence>
<protein>
    <submittedName>
        <fullName evidence="3">DnaJ like chaperone protein</fullName>
    </submittedName>
</protein>
<dbReference type="Gene3D" id="1.10.287.110">
    <property type="entry name" value="DnaJ domain"/>
    <property type="match status" value="1"/>
</dbReference>
<dbReference type="InterPro" id="IPR001623">
    <property type="entry name" value="DnaJ_domain"/>
</dbReference>
<evidence type="ECO:0000259" key="2">
    <source>
        <dbReference type="PROSITE" id="PS50076"/>
    </source>
</evidence>
<dbReference type="EMBL" id="LT629780">
    <property type="protein sequence ID" value="SDU07822.1"/>
    <property type="molecule type" value="Genomic_DNA"/>
</dbReference>